<feature type="domain" description="Methyltransferase type 11" evidence="4">
    <location>
        <begin position="65"/>
        <end position="156"/>
    </location>
</feature>
<evidence type="ECO:0000313" key="5">
    <source>
        <dbReference type="EMBL" id="MCR2805872.1"/>
    </source>
</evidence>
<dbReference type="AlphaFoldDB" id="A0A9X2MYL1"/>
<dbReference type="InterPro" id="IPR029063">
    <property type="entry name" value="SAM-dependent_MTases_sf"/>
</dbReference>
<evidence type="ECO:0000256" key="1">
    <source>
        <dbReference type="ARBA" id="ARBA00022603"/>
    </source>
</evidence>
<evidence type="ECO:0000256" key="2">
    <source>
        <dbReference type="ARBA" id="ARBA00022679"/>
    </source>
</evidence>
<name>A0A9X2MYL1_9BACL</name>
<dbReference type="PANTHER" id="PTHR43464">
    <property type="entry name" value="METHYLTRANSFERASE"/>
    <property type="match status" value="1"/>
</dbReference>
<evidence type="ECO:0000313" key="6">
    <source>
        <dbReference type="Proteomes" id="UP001141950"/>
    </source>
</evidence>
<evidence type="ECO:0000259" key="4">
    <source>
        <dbReference type="Pfam" id="PF08241"/>
    </source>
</evidence>
<organism evidence="5 6">
    <name type="scientific">Paenibacillus soyae</name>
    <dbReference type="NCBI Taxonomy" id="2969249"/>
    <lineage>
        <taxon>Bacteria</taxon>
        <taxon>Bacillati</taxon>
        <taxon>Bacillota</taxon>
        <taxon>Bacilli</taxon>
        <taxon>Bacillales</taxon>
        <taxon>Paenibacillaceae</taxon>
        <taxon>Paenibacillus</taxon>
    </lineage>
</organism>
<comment type="caution">
    <text evidence="5">The sequence shown here is derived from an EMBL/GenBank/DDBJ whole genome shotgun (WGS) entry which is preliminary data.</text>
</comment>
<reference evidence="5" key="1">
    <citation type="submission" date="2022-08" db="EMBL/GenBank/DDBJ databases">
        <title>The genomic sequence of strain Paenibacillus sp. SCIV0701.</title>
        <authorList>
            <person name="Zhao H."/>
        </authorList>
    </citation>
    <scope>NUCLEOTIDE SEQUENCE</scope>
    <source>
        <strain evidence="5">SCIV0701</strain>
    </source>
</reference>
<keyword evidence="3" id="KW-0949">S-adenosyl-L-methionine</keyword>
<dbReference type="Gene3D" id="3.40.50.150">
    <property type="entry name" value="Vaccinia Virus protein VP39"/>
    <property type="match status" value="1"/>
</dbReference>
<keyword evidence="2" id="KW-0808">Transferase</keyword>
<dbReference type="RefSeq" id="WP_257448787.1">
    <property type="nucleotide sequence ID" value="NZ_JANIPJ010000013.1"/>
</dbReference>
<dbReference type="GO" id="GO:0032259">
    <property type="term" value="P:methylation"/>
    <property type="evidence" value="ECO:0007669"/>
    <property type="project" value="UniProtKB-KW"/>
</dbReference>
<evidence type="ECO:0000256" key="3">
    <source>
        <dbReference type="ARBA" id="ARBA00022691"/>
    </source>
</evidence>
<sequence length="255" mass="28712">MQEPLSRANKAAWETKAYDAWVSYYGHPEELAVQLKETGAHHLRYWLKYTGNPTGRRVLNMLGSHGRKAISLALLGANVTVVDISEENRRYALQTAEAAGVDIRYICSDVLSIPNEEELGEFDFVLMEFGVLHYFADLRDVFAVVRRRLKAGGRLLLTDFHPFFRASQPEGDYFDAGVKEGEVAFAKLLPEEERGELNKVRVRGWMVGDIIGAVAEAGLYVRTFEELPCKSNPRLPEFYTLVADWVDAGLAPLFP</sequence>
<accession>A0A9X2MYL1</accession>
<dbReference type="InterPro" id="IPR013216">
    <property type="entry name" value="Methyltransf_11"/>
</dbReference>
<dbReference type="GO" id="GO:0008757">
    <property type="term" value="F:S-adenosylmethionine-dependent methyltransferase activity"/>
    <property type="evidence" value="ECO:0007669"/>
    <property type="project" value="InterPro"/>
</dbReference>
<dbReference type="PANTHER" id="PTHR43464:SF19">
    <property type="entry name" value="UBIQUINONE BIOSYNTHESIS O-METHYLTRANSFERASE, MITOCHONDRIAL"/>
    <property type="match status" value="1"/>
</dbReference>
<protein>
    <submittedName>
        <fullName evidence="5">Class I SAM-dependent methyltransferase</fullName>
    </submittedName>
</protein>
<dbReference type="CDD" id="cd02440">
    <property type="entry name" value="AdoMet_MTases"/>
    <property type="match status" value="1"/>
</dbReference>
<dbReference type="SUPFAM" id="SSF53335">
    <property type="entry name" value="S-adenosyl-L-methionine-dependent methyltransferases"/>
    <property type="match status" value="1"/>
</dbReference>
<keyword evidence="1 5" id="KW-0489">Methyltransferase</keyword>
<proteinExistence type="predicted"/>
<keyword evidence="6" id="KW-1185">Reference proteome</keyword>
<gene>
    <name evidence="5" type="ORF">NQZ67_18475</name>
</gene>
<dbReference type="EMBL" id="JANIPJ010000013">
    <property type="protein sequence ID" value="MCR2805872.1"/>
    <property type="molecule type" value="Genomic_DNA"/>
</dbReference>
<dbReference type="Proteomes" id="UP001141950">
    <property type="component" value="Unassembled WGS sequence"/>
</dbReference>
<dbReference type="Pfam" id="PF08241">
    <property type="entry name" value="Methyltransf_11"/>
    <property type="match status" value="1"/>
</dbReference>